<dbReference type="Pfam" id="PF00455">
    <property type="entry name" value="DeoRC"/>
    <property type="match status" value="1"/>
</dbReference>
<dbReference type="SUPFAM" id="SSF100950">
    <property type="entry name" value="NagB/RpiA/CoA transferase-like"/>
    <property type="match status" value="1"/>
</dbReference>
<keyword evidence="1" id="KW-0805">Transcription regulation</keyword>
<dbReference type="PRINTS" id="PR00037">
    <property type="entry name" value="HTHLACR"/>
</dbReference>
<evidence type="ECO:0000256" key="1">
    <source>
        <dbReference type="ARBA" id="ARBA00023015"/>
    </source>
</evidence>
<feature type="domain" description="HTH deoR-type" evidence="4">
    <location>
        <begin position="3"/>
        <end position="58"/>
    </location>
</feature>
<proteinExistence type="predicted"/>
<dbReference type="GO" id="GO:0003677">
    <property type="term" value="F:DNA binding"/>
    <property type="evidence" value="ECO:0007669"/>
    <property type="project" value="UniProtKB-KW"/>
</dbReference>
<protein>
    <submittedName>
        <fullName evidence="5">DeoR/GlpR family DNA-binding transcription regulator</fullName>
    </submittedName>
</protein>
<dbReference type="PROSITE" id="PS51000">
    <property type="entry name" value="HTH_DEOR_2"/>
    <property type="match status" value="1"/>
</dbReference>
<comment type="caution">
    <text evidence="5">The sequence shown here is derived from an EMBL/GenBank/DDBJ whole genome shotgun (WGS) entry which is preliminary data.</text>
</comment>
<dbReference type="InterPro" id="IPR014036">
    <property type="entry name" value="DeoR-like_C"/>
</dbReference>
<evidence type="ECO:0000259" key="4">
    <source>
        <dbReference type="PROSITE" id="PS51000"/>
    </source>
</evidence>
<evidence type="ECO:0000313" key="5">
    <source>
        <dbReference type="EMBL" id="MCF6136706.1"/>
    </source>
</evidence>
<dbReference type="SUPFAM" id="SSF46785">
    <property type="entry name" value="Winged helix' DNA-binding domain"/>
    <property type="match status" value="1"/>
</dbReference>
<sequence>MLTTNRHQIILNVLKKQKTASIHELVDVTSASISTIRRDLEQLEKDNLLKRIHGGAALIQNHLYEPMLEEKQELNASAKEQIGRAAADLVNEGDCLFIDAGTTTKHILPHLQNKKVVVVTNAYLFVEMLIRLEIEVHLIGGRVKGKTGALIGVQAEDSLQSFRFDKCFLGMNGIHTKHGYTTPDPEEARIKRLGLELSKESYVLSDESKFQEVSFSKVADINQASILTNLKEESIIDDLSRMTTVKVVSK</sequence>
<dbReference type="InterPro" id="IPR001034">
    <property type="entry name" value="DeoR_HTH"/>
</dbReference>
<dbReference type="Pfam" id="PF08220">
    <property type="entry name" value="HTH_DeoR"/>
    <property type="match status" value="1"/>
</dbReference>
<dbReference type="InterPro" id="IPR050313">
    <property type="entry name" value="Carb_Metab_HTH_regulators"/>
</dbReference>
<dbReference type="PANTHER" id="PTHR30363:SF56">
    <property type="entry name" value="TRANSCRIPTIONAL REGULATOR, DEOR FAMILY"/>
    <property type="match status" value="1"/>
</dbReference>
<dbReference type="PANTHER" id="PTHR30363">
    <property type="entry name" value="HTH-TYPE TRANSCRIPTIONAL REGULATOR SRLR-RELATED"/>
    <property type="match status" value="1"/>
</dbReference>
<gene>
    <name evidence="5" type="ORF">L2716_03125</name>
</gene>
<organism evidence="5 6">
    <name type="scientific">Pseudalkalibacillus berkeleyi</name>
    <dbReference type="NCBI Taxonomy" id="1069813"/>
    <lineage>
        <taxon>Bacteria</taxon>
        <taxon>Bacillati</taxon>
        <taxon>Bacillota</taxon>
        <taxon>Bacilli</taxon>
        <taxon>Bacillales</taxon>
        <taxon>Fictibacillaceae</taxon>
        <taxon>Pseudalkalibacillus</taxon>
    </lineage>
</organism>
<keyword evidence="3" id="KW-0804">Transcription</keyword>
<evidence type="ECO:0000256" key="3">
    <source>
        <dbReference type="ARBA" id="ARBA00023163"/>
    </source>
</evidence>
<keyword evidence="6" id="KW-1185">Reference proteome</keyword>
<dbReference type="SMART" id="SM00420">
    <property type="entry name" value="HTH_DEOR"/>
    <property type="match status" value="1"/>
</dbReference>
<dbReference type="SMART" id="SM01134">
    <property type="entry name" value="DeoRC"/>
    <property type="match status" value="1"/>
</dbReference>
<dbReference type="Proteomes" id="UP001649381">
    <property type="component" value="Unassembled WGS sequence"/>
</dbReference>
<dbReference type="InterPro" id="IPR037171">
    <property type="entry name" value="NagB/RpiA_transferase-like"/>
</dbReference>
<dbReference type="InterPro" id="IPR036390">
    <property type="entry name" value="WH_DNA-bd_sf"/>
</dbReference>
<accession>A0ABS9GY79</accession>
<name>A0ABS9GY79_9BACL</name>
<keyword evidence="2 5" id="KW-0238">DNA-binding</keyword>
<dbReference type="RefSeq" id="WP_236331687.1">
    <property type="nucleotide sequence ID" value="NZ_JAKIJS010000001.1"/>
</dbReference>
<evidence type="ECO:0000256" key="2">
    <source>
        <dbReference type="ARBA" id="ARBA00023125"/>
    </source>
</evidence>
<reference evidence="5 6" key="1">
    <citation type="submission" date="2022-01" db="EMBL/GenBank/DDBJ databases">
        <title>Alkalihalobacillus sp. EGI L200015, a novel bacterium isolated from a salt lake sediment.</title>
        <authorList>
            <person name="Gao L."/>
            <person name="Fang B.-Z."/>
            <person name="Li W.-J."/>
        </authorList>
    </citation>
    <scope>NUCLEOTIDE SEQUENCE [LARGE SCALE GENOMIC DNA]</scope>
    <source>
        <strain evidence="5 6">KCTC 12718</strain>
    </source>
</reference>
<dbReference type="InterPro" id="IPR018356">
    <property type="entry name" value="Tscrpt_reg_HTH_DeoR_CS"/>
</dbReference>
<dbReference type="Gene3D" id="3.40.50.1360">
    <property type="match status" value="1"/>
</dbReference>
<dbReference type="Gene3D" id="1.10.10.10">
    <property type="entry name" value="Winged helix-like DNA-binding domain superfamily/Winged helix DNA-binding domain"/>
    <property type="match status" value="1"/>
</dbReference>
<dbReference type="InterPro" id="IPR036388">
    <property type="entry name" value="WH-like_DNA-bd_sf"/>
</dbReference>
<dbReference type="EMBL" id="JAKIJS010000001">
    <property type="protein sequence ID" value="MCF6136706.1"/>
    <property type="molecule type" value="Genomic_DNA"/>
</dbReference>
<dbReference type="PROSITE" id="PS00894">
    <property type="entry name" value="HTH_DEOR_1"/>
    <property type="match status" value="1"/>
</dbReference>
<evidence type="ECO:0000313" key="6">
    <source>
        <dbReference type="Proteomes" id="UP001649381"/>
    </source>
</evidence>